<evidence type="ECO:0000256" key="4">
    <source>
        <dbReference type="ARBA" id="ARBA00022741"/>
    </source>
</evidence>
<dbReference type="RefSeq" id="WP_102748088.1">
    <property type="nucleotide sequence ID" value="NZ_PJLB01000005.1"/>
</dbReference>
<gene>
    <name evidence="12" type="ORF">CXT95_03105</name>
</gene>
<evidence type="ECO:0000256" key="7">
    <source>
        <dbReference type="ARBA" id="ARBA00022801"/>
    </source>
</evidence>
<evidence type="ECO:0000256" key="9">
    <source>
        <dbReference type="ARBA" id="ARBA00023125"/>
    </source>
</evidence>
<comment type="caution">
    <text evidence="12">The sequence shown here is derived from an EMBL/GenBank/DDBJ whole genome shotgun (WGS) entry which is preliminary data.</text>
</comment>
<dbReference type="GO" id="GO:0009035">
    <property type="term" value="F:type I site-specific deoxyribonuclease activity"/>
    <property type="evidence" value="ECO:0007669"/>
    <property type="project" value="UniProtKB-EC"/>
</dbReference>
<keyword evidence="7 10" id="KW-0378">Hydrolase</keyword>
<comment type="function">
    <text evidence="10">Subunit R is required for both nuclease and ATPase activities, but not for modification.</text>
</comment>
<evidence type="ECO:0000256" key="2">
    <source>
        <dbReference type="ARBA" id="ARBA00008598"/>
    </source>
</evidence>
<protein>
    <recommendedName>
        <fullName evidence="10">Type I restriction enzyme endonuclease subunit</fullName>
        <shortName evidence="10">R protein</shortName>
        <ecNumber evidence="10">3.1.21.3</ecNumber>
    </recommendedName>
</protein>
<dbReference type="InterPro" id="IPR055180">
    <property type="entry name" value="HsdR_RecA-like_helicase_dom_2"/>
</dbReference>
<dbReference type="SMART" id="SM00487">
    <property type="entry name" value="DEXDc"/>
    <property type="match status" value="1"/>
</dbReference>
<evidence type="ECO:0000259" key="11">
    <source>
        <dbReference type="PROSITE" id="PS51192"/>
    </source>
</evidence>
<keyword evidence="6" id="KW-0255">Endonuclease</keyword>
<dbReference type="Gene3D" id="3.90.1570.50">
    <property type="match status" value="2"/>
</dbReference>
<dbReference type="InterPro" id="IPR040980">
    <property type="entry name" value="SWI2_SNF2"/>
</dbReference>
<evidence type="ECO:0000256" key="5">
    <source>
        <dbReference type="ARBA" id="ARBA00022747"/>
    </source>
</evidence>
<dbReference type="GO" id="GO:0005524">
    <property type="term" value="F:ATP binding"/>
    <property type="evidence" value="ECO:0007669"/>
    <property type="project" value="UniProtKB-KW"/>
</dbReference>
<dbReference type="Pfam" id="PF12008">
    <property type="entry name" value="EcoR124_C"/>
    <property type="match status" value="1"/>
</dbReference>
<dbReference type="InterPro" id="IPR027417">
    <property type="entry name" value="P-loop_NTPase"/>
</dbReference>
<dbReference type="InterPro" id="IPR004473">
    <property type="entry name" value="Restrct_endonuc_typeI_HsdR"/>
</dbReference>
<dbReference type="InterPro" id="IPR014001">
    <property type="entry name" value="Helicase_ATP-bd"/>
</dbReference>
<name>A0AAX0WK22_9BACT</name>
<evidence type="ECO:0000313" key="13">
    <source>
        <dbReference type="Proteomes" id="UP000236075"/>
    </source>
</evidence>
<dbReference type="Pfam" id="PF18766">
    <property type="entry name" value="SWI2_SNF2"/>
    <property type="match status" value="1"/>
</dbReference>
<keyword evidence="12" id="KW-0347">Helicase</keyword>
<evidence type="ECO:0000256" key="6">
    <source>
        <dbReference type="ARBA" id="ARBA00022759"/>
    </source>
</evidence>
<keyword evidence="5 10" id="KW-0680">Restriction system</keyword>
<comment type="subunit">
    <text evidence="10">The type I restriction/modification system is composed of three polypeptides R, M and S.</text>
</comment>
<dbReference type="GO" id="GO:0004386">
    <property type="term" value="F:helicase activity"/>
    <property type="evidence" value="ECO:0007669"/>
    <property type="project" value="UniProtKB-KW"/>
</dbReference>
<feature type="domain" description="Helicase ATP-binding" evidence="11">
    <location>
        <begin position="310"/>
        <end position="493"/>
    </location>
</feature>
<organism evidence="12 13">
    <name type="scientific">Akkermansia muciniphila</name>
    <dbReference type="NCBI Taxonomy" id="239935"/>
    <lineage>
        <taxon>Bacteria</taxon>
        <taxon>Pseudomonadati</taxon>
        <taxon>Verrucomicrobiota</taxon>
        <taxon>Verrucomicrobiia</taxon>
        <taxon>Verrucomicrobiales</taxon>
        <taxon>Akkermansiaceae</taxon>
        <taxon>Akkermansia</taxon>
    </lineage>
</organism>
<sequence length="1065" mass="122192">MSSYNIIAASSESTVVAEYTPESSRSEAFQSEAALEKELIRLLTAQGYEYLAIHDESGLIANLRKQLELLNSYAFTDSEWKRFFTETLANANEGIAEKSRTIQTDHVKVLRRDDGTSKNIQLIDKKNIHNNRLQVINQYEESEGRHDTRYDVTILVNGLPLVHVELKRRGVAIREAFNQIKRYQRDSFWAASGLYEYVQIFVISNGTHTKYYSNTTRNSHIREMGESAKQKSKKTSNSFEFTSFWADGNNRVIADLIDFTKTFLARHTILNVLTRYCVFTTEEILLVMRPYQIAATERILNRIEIATNYKKTGTVDAGGYIWHTTGSGKTLTSFKTAQLASALPEVDKVLFVVDRKDLDYQTMKEYDRFEKGSANSNASTKILQRQLEDRDEKGGFHEYRIIITTIQKLDVFITKNPNHPVRNKHIVLIFDECHRSQFGDMHTRIVGGTIKKNGKTIKVDKFFKNYHIFGFTGTPIFASNAGKGANMELLTTPQTFGDQLHAYTIVDAINDGNVLPFRIDYVNTVKEKDGIKDKEVSAIDIEKAMGAPERIREIVKYTLEHFDQKTRRNSFYSLKGKRMAGFNAMFAVSSIPMAMKYYKEFQRQIAESHRQFTIATIFSYSANEDDPEDVLQEEGFDTDALDQTSRDFLDDAIKDYNAAFNTNFDTSSDKFQNYYKDLSMRVKNREVDLLIVVNMFLTGFDATTLNTLWVDKNLNMHGLIQAYSRTNRILNSVKTYGNIVCFRDLQKATDDAIALFGDKNANGIVLLKGFNDYWFGYEDNNGKYHPGYVDMIEKLETEFPLDVQIVGEQAEKDFIKLFGTILSMRNILSSFDQFAEMDSIVARDLQNYQSIYLDLYDKYRRKGDAEKEDITDDIEFEIELIKQVEINIDYILMLVEKYHEGNCEDKEILASIRKAVDASIQLRSKKQLIEAFISHVNVDTQVTTDWRRFVLEQEEADLSEIITTEKLKPEETRKFVANAFRDGAIKTSGTDIDKLMPPVSRFGGGRTRKKQGVIDKLKAFFEKYFGLGIAEFQAEEEQDQSVIYEIEPACQMVAEDTAPYGTTTE</sequence>
<evidence type="ECO:0000313" key="12">
    <source>
        <dbReference type="EMBL" id="PND03791.1"/>
    </source>
</evidence>
<evidence type="ECO:0000256" key="8">
    <source>
        <dbReference type="ARBA" id="ARBA00022840"/>
    </source>
</evidence>
<dbReference type="InterPro" id="IPR051268">
    <property type="entry name" value="Type-I_R_enzyme_R_subunit"/>
</dbReference>
<dbReference type="PANTHER" id="PTHR30195">
    <property type="entry name" value="TYPE I SITE-SPECIFIC DEOXYRIBONUCLEASE PROTEIN SUBUNIT M AND R"/>
    <property type="match status" value="1"/>
</dbReference>
<dbReference type="EMBL" id="PJLB01000005">
    <property type="protein sequence ID" value="PND03791.1"/>
    <property type="molecule type" value="Genomic_DNA"/>
</dbReference>
<dbReference type="NCBIfam" id="TIGR00348">
    <property type="entry name" value="hsdR"/>
    <property type="match status" value="1"/>
</dbReference>
<evidence type="ECO:0000256" key="10">
    <source>
        <dbReference type="RuleBase" id="RU364115"/>
    </source>
</evidence>
<dbReference type="GO" id="GO:0003677">
    <property type="term" value="F:DNA binding"/>
    <property type="evidence" value="ECO:0007669"/>
    <property type="project" value="UniProtKB-KW"/>
</dbReference>
<comment type="catalytic activity">
    <reaction evidence="1 10">
        <text>Endonucleolytic cleavage of DNA to give random double-stranded fragments with terminal 5'-phosphates, ATP is simultaneously hydrolyzed.</text>
        <dbReference type="EC" id="3.1.21.3"/>
    </reaction>
</comment>
<dbReference type="Gene3D" id="3.40.50.300">
    <property type="entry name" value="P-loop containing nucleotide triphosphate hydrolases"/>
    <property type="match status" value="2"/>
</dbReference>
<dbReference type="CDD" id="cd18030">
    <property type="entry name" value="DEXHc_RE_I_HsdR"/>
    <property type="match status" value="1"/>
</dbReference>
<keyword evidence="8 10" id="KW-0067">ATP-binding</keyword>
<evidence type="ECO:0000256" key="3">
    <source>
        <dbReference type="ARBA" id="ARBA00022722"/>
    </source>
</evidence>
<dbReference type="PANTHER" id="PTHR30195:SF16">
    <property type="entry name" value="TYPE I RESTRICTION ENZYME ENDONUCLEASE SUBUNIT"/>
    <property type="match status" value="1"/>
</dbReference>
<dbReference type="InterPro" id="IPR022625">
    <property type="entry name" value="TypeI_RM_Rsu_C"/>
</dbReference>
<dbReference type="GO" id="GO:0009307">
    <property type="term" value="P:DNA restriction-modification system"/>
    <property type="evidence" value="ECO:0007669"/>
    <property type="project" value="UniProtKB-KW"/>
</dbReference>
<dbReference type="EC" id="3.1.21.3" evidence="10"/>
<dbReference type="Pfam" id="PF22679">
    <property type="entry name" value="T1R_D3-like"/>
    <property type="match status" value="1"/>
</dbReference>
<dbReference type="CDD" id="cd22332">
    <property type="entry name" value="HsdR_N"/>
    <property type="match status" value="1"/>
</dbReference>
<keyword evidence="4 10" id="KW-0547">Nucleotide-binding</keyword>
<proteinExistence type="inferred from homology"/>
<dbReference type="Gene3D" id="1.20.58.2040">
    <property type="match status" value="1"/>
</dbReference>
<reference evidence="12 13" key="1">
    <citation type="journal article" date="2017" name="BMC Genomics">
        <title>Genome sequencing of 39 Akkermansia muciniphila isolates reveals its population structure, genomic and functional diverisity, and global distribution in mammalian gut microbiotas.</title>
        <authorList>
            <person name="Guo X."/>
            <person name="Li S."/>
            <person name="Zhang J."/>
            <person name="Wu F."/>
            <person name="Li X."/>
            <person name="Wu D."/>
            <person name="Zhang M."/>
            <person name="Ou Z."/>
            <person name="Jie Z."/>
            <person name="Yan Q."/>
            <person name="Li P."/>
            <person name="Yi J."/>
            <person name="Peng Y."/>
        </authorList>
    </citation>
    <scope>NUCLEOTIDE SEQUENCE [LARGE SCALE GENOMIC DNA]</scope>
    <source>
        <strain evidence="12 13">GP28</strain>
    </source>
</reference>
<dbReference type="Pfam" id="PF04313">
    <property type="entry name" value="HSDR_N"/>
    <property type="match status" value="1"/>
</dbReference>
<dbReference type="InterPro" id="IPR007409">
    <property type="entry name" value="Restrct_endonuc_type1_HsdR_N"/>
</dbReference>
<comment type="similarity">
    <text evidence="2 10">Belongs to the HsdR family.</text>
</comment>
<dbReference type="AlphaFoldDB" id="A0AAX0WK22"/>
<dbReference type="SUPFAM" id="SSF52540">
    <property type="entry name" value="P-loop containing nucleoside triphosphate hydrolases"/>
    <property type="match status" value="1"/>
</dbReference>
<evidence type="ECO:0000256" key="1">
    <source>
        <dbReference type="ARBA" id="ARBA00000851"/>
    </source>
</evidence>
<keyword evidence="3" id="KW-0540">Nuclease</keyword>
<dbReference type="Proteomes" id="UP000236075">
    <property type="component" value="Unassembled WGS sequence"/>
</dbReference>
<keyword evidence="9 10" id="KW-0238">DNA-binding</keyword>
<dbReference type="PROSITE" id="PS51192">
    <property type="entry name" value="HELICASE_ATP_BIND_1"/>
    <property type="match status" value="1"/>
</dbReference>
<accession>A0AAX0WK22</accession>
<dbReference type="CDD" id="cd18800">
    <property type="entry name" value="SF2_C_EcoR124I-like"/>
    <property type="match status" value="1"/>
</dbReference>